<evidence type="ECO:0000256" key="6">
    <source>
        <dbReference type="ARBA" id="ARBA00022823"/>
    </source>
</evidence>
<dbReference type="Pfam" id="PF00364">
    <property type="entry name" value="Biotin_lipoyl"/>
    <property type="match status" value="2"/>
</dbReference>
<dbReference type="Gene3D" id="2.40.50.100">
    <property type="match status" value="2"/>
</dbReference>
<comment type="similarity">
    <text evidence="2 10">Belongs to the 2-oxoacid dehydrogenase family.</text>
</comment>
<evidence type="ECO:0000256" key="7">
    <source>
        <dbReference type="ARBA" id="ARBA00023315"/>
    </source>
</evidence>
<keyword evidence="7 10" id="KW-0012">Acyltransferase</keyword>
<dbReference type="CDD" id="cd06849">
    <property type="entry name" value="lipoyl_domain"/>
    <property type="match status" value="2"/>
</dbReference>
<dbReference type="STRING" id="291331.XOO0720"/>
<gene>
    <name evidence="14" type="primary">phdB</name>
    <name evidence="14" type="ordered locus">XOO0720</name>
</gene>
<dbReference type="GO" id="GO:0004742">
    <property type="term" value="F:dihydrolipoyllysine-residue acetyltransferase activity"/>
    <property type="evidence" value="ECO:0007669"/>
    <property type="project" value="UniProtKB-EC"/>
</dbReference>
<feature type="domain" description="Peripheral subunit-binding (PSBD)" evidence="13">
    <location>
        <begin position="335"/>
        <end position="372"/>
    </location>
</feature>
<evidence type="ECO:0000256" key="1">
    <source>
        <dbReference type="ARBA" id="ARBA00001938"/>
    </source>
</evidence>
<dbReference type="PROSITE" id="PS50968">
    <property type="entry name" value="BIOTINYL_LIPOYL"/>
    <property type="match status" value="2"/>
</dbReference>
<comment type="subunit">
    <text evidence="3">Forms a 24-polypeptide structural core with octahedral symmetry.</text>
</comment>
<evidence type="ECO:0000256" key="2">
    <source>
        <dbReference type="ARBA" id="ARBA00007317"/>
    </source>
</evidence>
<evidence type="ECO:0000313" key="15">
    <source>
        <dbReference type="Proteomes" id="UP000006735"/>
    </source>
</evidence>
<evidence type="ECO:0000256" key="9">
    <source>
        <dbReference type="ARBA" id="ARBA00048370"/>
    </source>
</evidence>
<evidence type="ECO:0000259" key="13">
    <source>
        <dbReference type="PROSITE" id="PS51826"/>
    </source>
</evidence>
<dbReference type="FunFam" id="3.30.559.10:FF:000004">
    <property type="entry name" value="Acetyltransferase component of pyruvate dehydrogenase complex"/>
    <property type="match status" value="1"/>
</dbReference>
<evidence type="ECO:0000256" key="11">
    <source>
        <dbReference type="SAM" id="MobiDB-lite"/>
    </source>
</evidence>
<dbReference type="HOGENOM" id="CLU_016733_10_0_6"/>
<dbReference type="GO" id="GO:0005737">
    <property type="term" value="C:cytoplasm"/>
    <property type="evidence" value="ECO:0007669"/>
    <property type="project" value="TreeGrafter"/>
</dbReference>
<dbReference type="PANTHER" id="PTHR43178">
    <property type="entry name" value="DIHYDROLIPOAMIDE ACETYLTRANSFERASE COMPONENT OF PYRUVATE DEHYDROGENASE COMPLEX"/>
    <property type="match status" value="1"/>
</dbReference>
<dbReference type="InterPro" id="IPR011053">
    <property type="entry name" value="Single_hybrid_motif"/>
</dbReference>
<dbReference type="GO" id="GO:0006086">
    <property type="term" value="P:pyruvate decarboxylation to acetyl-CoA"/>
    <property type="evidence" value="ECO:0007669"/>
    <property type="project" value="TreeGrafter"/>
</dbReference>
<feature type="domain" description="Lipoyl-binding" evidence="12">
    <location>
        <begin position="174"/>
        <end position="248"/>
    </location>
</feature>
<dbReference type="Pfam" id="PF00198">
    <property type="entry name" value="2-oxoacid_dh"/>
    <property type="match status" value="1"/>
</dbReference>
<dbReference type="InterPro" id="IPR000089">
    <property type="entry name" value="Biotin_lipoyl"/>
</dbReference>
<keyword evidence="5" id="KW-0677">Repeat</keyword>
<protein>
    <recommendedName>
        <fullName evidence="10">Dihydrolipoamide acetyltransferase component of pyruvate dehydrogenase complex</fullName>
        <ecNumber evidence="10">2.3.1.-</ecNumber>
    </recommendedName>
</protein>
<keyword evidence="15" id="KW-1185">Reference proteome</keyword>
<dbReference type="GO" id="GO:0031405">
    <property type="term" value="F:lipoic acid binding"/>
    <property type="evidence" value="ECO:0007669"/>
    <property type="project" value="TreeGrafter"/>
</dbReference>
<comment type="catalytic activity">
    <reaction evidence="9">
        <text>N(6)-[(R)-dihydrolipoyl]-L-lysyl-[protein] + acetyl-CoA = N(6)-[(R)-S(8)-acetyldihydrolipoyl]-L-lysyl-[protein] + CoA</text>
        <dbReference type="Rhea" id="RHEA:17017"/>
        <dbReference type="Rhea" id="RHEA-COMP:10475"/>
        <dbReference type="Rhea" id="RHEA-COMP:10478"/>
        <dbReference type="ChEBI" id="CHEBI:57287"/>
        <dbReference type="ChEBI" id="CHEBI:57288"/>
        <dbReference type="ChEBI" id="CHEBI:83100"/>
        <dbReference type="ChEBI" id="CHEBI:83111"/>
        <dbReference type="EC" id="2.3.1.12"/>
    </reaction>
</comment>
<keyword evidence="6 10" id="KW-0450">Lipoyl</keyword>
<dbReference type="InterPro" id="IPR001078">
    <property type="entry name" value="2-oxoacid_DH_actylTfrase"/>
</dbReference>
<dbReference type="InterPro" id="IPR023213">
    <property type="entry name" value="CAT-like_dom_sf"/>
</dbReference>
<feature type="region of interest" description="Disordered" evidence="11">
    <location>
        <begin position="254"/>
        <end position="325"/>
    </location>
</feature>
<dbReference type="Gene3D" id="4.10.320.10">
    <property type="entry name" value="E3-binding domain"/>
    <property type="match status" value="1"/>
</dbReference>
<dbReference type="Gene3D" id="3.30.559.10">
    <property type="entry name" value="Chloramphenicol acetyltransferase-like domain"/>
    <property type="match status" value="1"/>
</dbReference>
<reference evidence="14 15" key="1">
    <citation type="journal article" date="2005" name="Nucleic Acids Res.">
        <title>The genome sequence of Xanthomonas oryzae pathovar oryzae KACC10331, the bacterial blight pathogen of rice.</title>
        <authorList>
            <person name="Lee B.M."/>
            <person name="Park Y.J."/>
            <person name="Park D.S."/>
            <person name="Kang H.W."/>
            <person name="Kim J.G."/>
            <person name="Song E.S."/>
            <person name="Park I.C."/>
            <person name="Yoon U.H."/>
            <person name="Hahn J.H."/>
            <person name="Koo B.S."/>
            <person name="Lee G.B."/>
            <person name="Kim H."/>
            <person name="Park H.S."/>
            <person name="Yoon K.O."/>
            <person name="Kim J.H."/>
            <person name="Jung C.H."/>
            <person name="Koh N.H."/>
            <person name="Seo J.S."/>
            <person name="Go S.J."/>
        </authorList>
    </citation>
    <scope>NUCLEOTIDE SEQUENCE [LARGE SCALE GENOMIC DNA]</scope>
    <source>
        <strain evidence="15">KACC10331 / KXO85</strain>
    </source>
</reference>
<feature type="domain" description="Lipoyl-binding" evidence="12">
    <location>
        <begin position="46"/>
        <end position="120"/>
    </location>
</feature>
<dbReference type="EMBL" id="AE013598">
    <property type="protein sequence ID" value="AAW73974.1"/>
    <property type="molecule type" value="Genomic_DNA"/>
</dbReference>
<evidence type="ECO:0000256" key="3">
    <source>
        <dbReference type="ARBA" id="ARBA00011484"/>
    </source>
</evidence>
<dbReference type="InterPro" id="IPR004167">
    <property type="entry name" value="PSBD"/>
</dbReference>
<dbReference type="InterPro" id="IPR003016">
    <property type="entry name" value="2-oxoA_DH_lipoyl-BS"/>
</dbReference>
<dbReference type="Proteomes" id="UP000006735">
    <property type="component" value="Chromosome"/>
</dbReference>
<accession>Q5H4Z6</accession>
<dbReference type="Pfam" id="PF02817">
    <property type="entry name" value="E3_binding"/>
    <property type="match status" value="1"/>
</dbReference>
<evidence type="ECO:0000259" key="12">
    <source>
        <dbReference type="PROSITE" id="PS50968"/>
    </source>
</evidence>
<dbReference type="SUPFAM" id="SSF47005">
    <property type="entry name" value="Peripheral subunit-binding domain of 2-oxo acid dehydrogenase complex"/>
    <property type="match status" value="1"/>
</dbReference>
<sequence length="639" mass="65636">MHARMRALHPAGRAIFARQWLALRPAAGHNRGFPILLPEFPRMAEIKEALVPDIGDYSDVPVIEVLVSVGDTVSKDQSLVTLESDKATMEVPSSVSGVVKEIKVKLGDSLSQGALVALIEVADAGVDAGAAAAAKPAAAAAAPAAPAKAAPASAPAPAAKAEAAAPAASSNGGLTEARVPDIGDYTDIPVIEVLVAVGDTVAKDQSLVTLESDKATMEVPSSAAGVVKELKVKVGDLLSQGSVVAIIAASDGGAGAAQSSVKPTTDTAETAGKVEPVAVPAEPDKLAQREIAQVQGARSGAAAQSAQVSQPSAGNPSSPPVTFDADSVLPSKVPYASPVVRVFARELGVDLNQLKGSEKGGRITREDVQRFVKAALSGGAPAAAGAVPAGGANGLNLLAWPKVDFSKFGETETQPLSRIKKISGANLARNWAMIPHVTQFESADITDLEALRVALNKENEKAGIKLTMLAFLVKASAAALKTFPEFNASLDAAGENLTLKKYINIGFAADTPNGLVVPVIRDVDKKGVLQIAQESGELAKKARDGKLGPADMSGGCFSISSLGGIGGTAFTPIINAPEVAILGVSKSAMQPVWNGKEFVPKLMLPLSLSYDHRVIDGALAARFTTYLSQVLADMRRVLL</sequence>
<name>Q5H4Z6_XANOR</name>
<proteinExistence type="inferred from homology"/>
<dbReference type="SUPFAM" id="SSF52777">
    <property type="entry name" value="CoA-dependent acyltransferases"/>
    <property type="match status" value="1"/>
</dbReference>
<comment type="function">
    <text evidence="8">The pyruvate dehydrogenase complex catalyzes the overall conversion of pyruvate to acetyl-CoA and CO(2). It contains multiple copies of three enzymatic components: pyruvate dehydrogenase (E1), dihydrolipoamide acetyltransferase (E2) and lipoamide dehydrogenase (E3).</text>
</comment>
<dbReference type="AlphaFoldDB" id="Q5H4Z6"/>
<evidence type="ECO:0000256" key="8">
    <source>
        <dbReference type="ARBA" id="ARBA00025211"/>
    </source>
</evidence>
<dbReference type="SUPFAM" id="SSF51230">
    <property type="entry name" value="Single hybrid motif"/>
    <property type="match status" value="2"/>
</dbReference>
<dbReference type="InterPro" id="IPR050743">
    <property type="entry name" value="2-oxoacid_DH_E2_comp"/>
</dbReference>
<dbReference type="FunFam" id="2.40.50.100:FF:000009">
    <property type="entry name" value="Acetyltransferase component of pyruvate dehydrogenase complex"/>
    <property type="match status" value="2"/>
</dbReference>
<dbReference type="KEGG" id="xoo:XOO0720"/>
<dbReference type="EC" id="2.3.1.-" evidence="10"/>
<evidence type="ECO:0000313" key="14">
    <source>
        <dbReference type="EMBL" id="AAW73974.1"/>
    </source>
</evidence>
<evidence type="ECO:0000256" key="4">
    <source>
        <dbReference type="ARBA" id="ARBA00022679"/>
    </source>
</evidence>
<organism evidence="14 15">
    <name type="scientific">Xanthomonas oryzae pv. oryzae (strain KACC10331 / KXO85)</name>
    <dbReference type="NCBI Taxonomy" id="291331"/>
    <lineage>
        <taxon>Bacteria</taxon>
        <taxon>Pseudomonadati</taxon>
        <taxon>Pseudomonadota</taxon>
        <taxon>Gammaproteobacteria</taxon>
        <taxon>Lysobacterales</taxon>
        <taxon>Lysobacteraceae</taxon>
        <taxon>Xanthomonas</taxon>
    </lineage>
</organism>
<dbReference type="PROSITE" id="PS00189">
    <property type="entry name" value="LIPOYL"/>
    <property type="match status" value="2"/>
</dbReference>
<feature type="compositionally biased region" description="Low complexity" evidence="11">
    <location>
        <begin position="292"/>
        <end position="314"/>
    </location>
</feature>
<dbReference type="PROSITE" id="PS51826">
    <property type="entry name" value="PSBD"/>
    <property type="match status" value="1"/>
</dbReference>
<comment type="cofactor">
    <cofactor evidence="1 10">
        <name>(R)-lipoate</name>
        <dbReference type="ChEBI" id="CHEBI:83088"/>
    </cofactor>
</comment>
<dbReference type="InterPro" id="IPR036625">
    <property type="entry name" value="E3-bd_dom_sf"/>
</dbReference>
<evidence type="ECO:0000256" key="10">
    <source>
        <dbReference type="RuleBase" id="RU003423"/>
    </source>
</evidence>
<evidence type="ECO:0000256" key="5">
    <source>
        <dbReference type="ARBA" id="ARBA00022737"/>
    </source>
</evidence>
<dbReference type="PANTHER" id="PTHR43178:SF2">
    <property type="entry name" value="DIHYDROLIPOYLLYSINE-RESIDUE ACETYLTRANSFERASE COMPONENT OF PYRUVATE DEHYDROGENASE COMPLEX"/>
    <property type="match status" value="1"/>
</dbReference>
<keyword evidence="4 10" id="KW-0808">Transferase</keyword>